<dbReference type="Pfam" id="PF02518">
    <property type="entry name" value="HATPase_c"/>
    <property type="match status" value="1"/>
</dbReference>
<evidence type="ECO:0000256" key="5">
    <source>
        <dbReference type="ARBA" id="ARBA00022679"/>
    </source>
</evidence>
<evidence type="ECO:0000313" key="15">
    <source>
        <dbReference type="Proteomes" id="UP000334990"/>
    </source>
</evidence>
<keyword evidence="9" id="KW-0408">Iron</keyword>
<dbReference type="Gene3D" id="3.30.450.40">
    <property type="match status" value="2"/>
</dbReference>
<evidence type="ECO:0000256" key="7">
    <source>
        <dbReference type="ARBA" id="ARBA00022777"/>
    </source>
</evidence>
<dbReference type="GO" id="GO:0016020">
    <property type="term" value="C:membrane"/>
    <property type="evidence" value="ECO:0007669"/>
    <property type="project" value="InterPro"/>
</dbReference>
<accession>A0A5M3VRG4</accession>
<keyword evidence="3" id="KW-0963">Cytoplasm</keyword>
<dbReference type="GO" id="GO:0046983">
    <property type="term" value="F:protein dimerization activity"/>
    <property type="evidence" value="ECO:0007669"/>
    <property type="project" value="InterPro"/>
</dbReference>
<dbReference type="SUPFAM" id="SSF55874">
    <property type="entry name" value="ATPase domain of HSP90 chaperone/DNA topoisomerase II/histidine kinase"/>
    <property type="match status" value="1"/>
</dbReference>
<keyword evidence="8" id="KW-0460">Magnesium</keyword>
<dbReference type="GO" id="GO:0000155">
    <property type="term" value="F:phosphorelay sensor kinase activity"/>
    <property type="evidence" value="ECO:0007669"/>
    <property type="project" value="InterPro"/>
</dbReference>
<keyword evidence="5" id="KW-0808">Transferase</keyword>
<feature type="domain" description="GAF" evidence="12">
    <location>
        <begin position="51"/>
        <end position="198"/>
    </location>
</feature>
<dbReference type="InterPro" id="IPR003018">
    <property type="entry name" value="GAF"/>
</dbReference>
<comment type="caution">
    <text evidence="14">The sequence shown here is derived from an EMBL/GenBank/DDBJ whole genome shotgun (WGS) entry which is preliminary data.</text>
</comment>
<dbReference type="FunFam" id="3.30.450.40:FF:000052">
    <property type="entry name" value="Oxygen sensor histidine kinase response regulator DevS/DosS"/>
    <property type="match status" value="1"/>
</dbReference>
<evidence type="ECO:0000256" key="11">
    <source>
        <dbReference type="SAM" id="MobiDB-lite"/>
    </source>
</evidence>
<feature type="region of interest" description="Disordered" evidence="11">
    <location>
        <begin position="266"/>
        <end position="336"/>
    </location>
</feature>
<dbReference type="Gene3D" id="1.20.5.1930">
    <property type="match status" value="1"/>
</dbReference>
<evidence type="ECO:0000256" key="1">
    <source>
        <dbReference type="ARBA" id="ARBA00001946"/>
    </source>
</evidence>
<comment type="cofactor">
    <cofactor evidence="1">
        <name>Mg(2+)</name>
        <dbReference type="ChEBI" id="CHEBI:18420"/>
    </cofactor>
</comment>
<evidence type="ECO:0000256" key="9">
    <source>
        <dbReference type="ARBA" id="ARBA00023004"/>
    </source>
</evidence>
<dbReference type="EMBL" id="BLAD01000040">
    <property type="protein sequence ID" value="GER99374.1"/>
    <property type="molecule type" value="Genomic_DNA"/>
</dbReference>
<dbReference type="GO" id="GO:0019825">
    <property type="term" value="F:oxygen binding"/>
    <property type="evidence" value="ECO:0007669"/>
    <property type="project" value="UniProtKB-ARBA"/>
</dbReference>
<dbReference type="SUPFAM" id="SSF55781">
    <property type="entry name" value="GAF domain-like"/>
    <property type="match status" value="2"/>
</dbReference>
<evidence type="ECO:0000256" key="6">
    <source>
        <dbReference type="ARBA" id="ARBA00022723"/>
    </source>
</evidence>
<dbReference type="GO" id="GO:0070026">
    <property type="term" value="F:nitric oxide binding"/>
    <property type="evidence" value="ECO:0007669"/>
    <property type="project" value="UniProtKB-ARBA"/>
</dbReference>
<dbReference type="Pfam" id="PF13185">
    <property type="entry name" value="GAF_2"/>
    <property type="match status" value="2"/>
</dbReference>
<proteinExistence type="predicted"/>
<protein>
    <submittedName>
        <fullName evidence="14">Histidine kinase</fullName>
    </submittedName>
</protein>
<name>A0A5M3VRG4_9ACTN</name>
<gene>
    <name evidence="14" type="ORF">Acor_14380</name>
</gene>
<dbReference type="GO" id="GO:0070483">
    <property type="term" value="P:detection of hypoxia"/>
    <property type="evidence" value="ECO:0007669"/>
    <property type="project" value="UniProtKB-ARBA"/>
</dbReference>
<dbReference type="GO" id="GO:0070025">
    <property type="term" value="F:carbon monoxide binding"/>
    <property type="evidence" value="ECO:0007669"/>
    <property type="project" value="UniProtKB-ARBA"/>
</dbReference>
<feature type="domain" description="Histidine kinase/HSP90-like ATPase" evidence="13">
    <location>
        <begin position="506"/>
        <end position="595"/>
    </location>
</feature>
<dbReference type="Pfam" id="PF07730">
    <property type="entry name" value="HisKA_3"/>
    <property type="match status" value="1"/>
</dbReference>
<dbReference type="SMART" id="SM00387">
    <property type="entry name" value="HATPase_c"/>
    <property type="match status" value="1"/>
</dbReference>
<sequence length="595" mass="63990">MTPSEPHPLIPSMRLDELLAELQTRLQAVLSTRDRVHALLEAVVLVGSDLELETVLRRIVETAARLVDAGYGALGVIGEENTLVEFIPVGLTQEEIARIEHWPHGLGLLGLLIKEPVPLRLARISDHPDSYGFPPGHPPMGSFLGVPVRVRDEVFGNLYLTEKRGGAEFDEEDQAVVTALATAAGVAIENARLYEESRRREIWLQASTEVTTSLLSGEDVDEVLTQVARRVRQMADADLATIMFPDSTKQLRVMYADGAVDEPAANGLTPAADGTTSAADGLTSATGRSTSASDGLTLVTDRTRSPVHGITPDETVSPDAYRSGEPRAGSSDDPSWGPVAAIPLGAVGSVRGVLGLAKRPGRLPFTPSTLRMLHAFAGQAALALELAEAREHAERLSLLEDRDRIAKDLHDMVIQRLFAVAMTLMSMVRLVERPESATRLRHAIDELDDTIRQIRSTIFALQTPPGESEPSLRARIVDLLESARGHLGFMPGLRMEGQLDNDVPAPLADHLLAVLQEALSNVVRHAKASKAQVSAIVTSENVTLIVEDNGVGLPPDGRRSGLRNLRERADQLGGSFAADAAPGGGTRIIWSVPLT</sequence>
<keyword evidence="7 14" id="KW-0418">Kinase</keyword>
<keyword evidence="4" id="KW-0597">Phosphoprotein</keyword>
<evidence type="ECO:0000259" key="13">
    <source>
        <dbReference type="SMART" id="SM00387"/>
    </source>
</evidence>
<dbReference type="Proteomes" id="UP000334990">
    <property type="component" value="Unassembled WGS sequence"/>
</dbReference>
<dbReference type="CDD" id="cd16917">
    <property type="entry name" value="HATPase_UhpB-NarQ-NarX-like"/>
    <property type="match status" value="1"/>
</dbReference>
<dbReference type="InterPro" id="IPR003594">
    <property type="entry name" value="HATPase_dom"/>
</dbReference>
<evidence type="ECO:0000256" key="8">
    <source>
        <dbReference type="ARBA" id="ARBA00022842"/>
    </source>
</evidence>
<dbReference type="GO" id="GO:0000287">
    <property type="term" value="F:magnesium ion binding"/>
    <property type="evidence" value="ECO:0007669"/>
    <property type="project" value="UniProtKB-ARBA"/>
</dbReference>
<dbReference type="SMART" id="SM00065">
    <property type="entry name" value="GAF"/>
    <property type="match status" value="2"/>
</dbReference>
<keyword evidence="10" id="KW-0902">Two-component regulatory system</keyword>
<dbReference type="RefSeq" id="WP_170316831.1">
    <property type="nucleotide sequence ID" value="NZ_BAAABN010000042.1"/>
</dbReference>
<dbReference type="InterPro" id="IPR036890">
    <property type="entry name" value="HATPase_C_sf"/>
</dbReference>
<reference evidence="14 15" key="1">
    <citation type="submission" date="2019-10" db="EMBL/GenBank/DDBJ databases">
        <title>Whole genome shotgun sequence of Acrocarpospora corrugata NBRC 13972.</title>
        <authorList>
            <person name="Ichikawa N."/>
            <person name="Kimura A."/>
            <person name="Kitahashi Y."/>
            <person name="Komaki H."/>
            <person name="Oguchi A."/>
        </authorList>
    </citation>
    <scope>NUCLEOTIDE SEQUENCE [LARGE SCALE GENOMIC DNA]</scope>
    <source>
        <strain evidence="14 15">NBRC 13972</strain>
    </source>
</reference>
<evidence type="ECO:0000256" key="3">
    <source>
        <dbReference type="ARBA" id="ARBA00022490"/>
    </source>
</evidence>
<dbReference type="GO" id="GO:0020037">
    <property type="term" value="F:heme binding"/>
    <property type="evidence" value="ECO:0007669"/>
    <property type="project" value="UniProtKB-ARBA"/>
</dbReference>
<dbReference type="InterPro" id="IPR050482">
    <property type="entry name" value="Sensor_HK_TwoCompSys"/>
</dbReference>
<dbReference type="InterPro" id="IPR011712">
    <property type="entry name" value="Sig_transdc_His_kin_sub3_dim/P"/>
</dbReference>
<dbReference type="GO" id="GO:0005524">
    <property type="term" value="F:ATP binding"/>
    <property type="evidence" value="ECO:0007669"/>
    <property type="project" value="UniProtKB-ARBA"/>
</dbReference>
<dbReference type="GO" id="GO:0019826">
    <property type="term" value="F:oxygen sensor activity"/>
    <property type="evidence" value="ECO:0007669"/>
    <property type="project" value="UniProtKB-ARBA"/>
</dbReference>
<evidence type="ECO:0000256" key="4">
    <source>
        <dbReference type="ARBA" id="ARBA00022553"/>
    </source>
</evidence>
<dbReference type="Gene3D" id="3.30.565.10">
    <property type="entry name" value="Histidine kinase-like ATPase, C-terminal domain"/>
    <property type="match status" value="1"/>
</dbReference>
<feature type="compositionally biased region" description="Polar residues" evidence="11">
    <location>
        <begin position="274"/>
        <end position="294"/>
    </location>
</feature>
<evidence type="ECO:0000259" key="12">
    <source>
        <dbReference type="SMART" id="SM00065"/>
    </source>
</evidence>
<comment type="cofactor">
    <cofactor evidence="2">
        <name>heme</name>
        <dbReference type="ChEBI" id="CHEBI:30413"/>
    </cofactor>
</comment>
<evidence type="ECO:0000313" key="14">
    <source>
        <dbReference type="EMBL" id="GER99374.1"/>
    </source>
</evidence>
<evidence type="ECO:0000256" key="2">
    <source>
        <dbReference type="ARBA" id="ARBA00001971"/>
    </source>
</evidence>
<feature type="domain" description="GAF" evidence="12">
    <location>
        <begin position="219"/>
        <end position="394"/>
    </location>
</feature>
<keyword evidence="6" id="KW-0479">Metal-binding</keyword>
<dbReference type="InterPro" id="IPR029016">
    <property type="entry name" value="GAF-like_dom_sf"/>
</dbReference>
<dbReference type="AlphaFoldDB" id="A0A5M3VRG4"/>
<dbReference type="PANTHER" id="PTHR24421:SF56">
    <property type="entry name" value="OXYGEN SENSOR HISTIDINE KINASE RESPONSE REGULATOR DOST"/>
    <property type="match status" value="1"/>
</dbReference>
<dbReference type="PANTHER" id="PTHR24421">
    <property type="entry name" value="NITRATE/NITRITE SENSOR PROTEIN NARX-RELATED"/>
    <property type="match status" value="1"/>
</dbReference>
<keyword evidence="15" id="KW-1185">Reference proteome</keyword>
<evidence type="ECO:0000256" key="10">
    <source>
        <dbReference type="ARBA" id="ARBA00023012"/>
    </source>
</evidence>
<organism evidence="14 15">
    <name type="scientific">Acrocarpospora corrugata</name>
    <dbReference type="NCBI Taxonomy" id="35763"/>
    <lineage>
        <taxon>Bacteria</taxon>
        <taxon>Bacillati</taxon>
        <taxon>Actinomycetota</taxon>
        <taxon>Actinomycetes</taxon>
        <taxon>Streptosporangiales</taxon>
        <taxon>Streptosporangiaceae</taxon>
        <taxon>Acrocarpospora</taxon>
    </lineage>
</organism>